<keyword evidence="1" id="KW-0812">Transmembrane</keyword>
<reference evidence="2" key="2">
    <citation type="journal article" date="2020" name="Nat. Commun.">
        <title>Large-scale genome sequencing of mycorrhizal fungi provides insights into the early evolution of symbiotic traits.</title>
        <authorList>
            <person name="Miyauchi S."/>
            <person name="Kiss E."/>
            <person name="Kuo A."/>
            <person name="Drula E."/>
            <person name="Kohler A."/>
            <person name="Sanchez-Garcia M."/>
            <person name="Morin E."/>
            <person name="Andreopoulos B."/>
            <person name="Barry K.W."/>
            <person name="Bonito G."/>
            <person name="Buee M."/>
            <person name="Carver A."/>
            <person name="Chen C."/>
            <person name="Cichocki N."/>
            <person name="Clum A."/>
            <person name="Culley D."/>
            <person name="Crous P.W."/>
            <person name="Fauchery L."/>
            <person name="Girlanda M."/>
            <person name="Hayes R.D."/>
            <person name="Keri Z."/>
            <person name="LaButti K."/>
            <person name="Lipzen A."/>
            <person name="Lombard V."/>
            <person name="Magnuson J."/>
            <person name="Maillard F."/>
            <person name="Murat C."/>
            <person name="Nolan M."/>
            <person name="Ohm R.A."/>
            <person name="Pangilinan J."/>
            <person name="Pereira M.F."/>
            <person name="Perotto S."/>
            <person name="Peter M."/>
            <person name="Pfister S."/>
            <person name="Riley R."/>
            <person name="Sitrit Y."/>
            <person name="Stielow J.B."/>
            <person name="Szollosi G."/>
            <person name="Zifcakova L."/>
            <person name="Stursova M."/>
            <person name="Spatafora J.W."/>
            <person name="Tedersoo L."/>
            <person name="Vaario L.M."/>
            <person name="Yamada A."/>
            <person name="Yan M."/>
            <person name="Wang P."/>
            <person name="Xu J."/>
            <person name="Bruns T."/>
            <person name="Baldrian P."/>
            <person name="Vilgalys R."/>
            <person name="Dunand C."/>
            <person name="Henrissat B."/>
            <person name="Grigoriev I.V."/>
            <person name="Hibbett D."/>
            <person name="Nagy L.G."/>
            <person name="Martin F.M."/>
        </authorList>
    </citation>
    <scope>NUCLEOTIDE SEQUENCE</scope>
    <source>
        <strain evidence="2">Prilba</strain>
    </source>
</reference>
<dbReference type="Proteomes" id="UP000759537">
    <property type="component" value="Unassembled WGS sequence"/>
</dbReference>
<keyword evidence="1" id="KW-1133">Transmembrane helix</keyword>
<comment type="caution">
    <text evidence="2">The sequence shown here is derived from an EMBL/GenBank/DDBJ whole genome shotgun (WGS) entry which is preliminary data.</text>
</comment>
<dbReference type="EMBL" id="WHVB01000012">
    <property type="protein sequence ID" value="KAF8477943.1"/>
    <property type="molecule type" value="Genomic_DNA"/>
</dbReference>
<proteinExistence type="predicted"/>
<evidence type="ECO:0000313" key="2">
    <source>
        <dbReference type="EMBL" id="KAF8477943.1"/>
    </source>
</evidence>
<dbReference type="AlphaFoldDB" id="A0A9P5MT01"/>
<protein>
    <submittedName>
        <fullName evidence="2">Uncharacterized protein</fullName>
    </submittedName>
</protein>
<sequence>MPVISRPIVTFPRTIDRTSYSPSLLSHIDNRLILIALALLVALLVICACLRNRLTIEDLEARANRPLALFTTLVDQLADLRRLRFSTLLEIATARVLDANDARATRRPTTTGGLSNPVSTAPRFWARRQQALGVNSQPLEGV</sequence>
<keyword evidence="1" id="KW-0472">Membrane</keyword>
<gene>
    <name evidence="2" type="ORF">DFH94DRAFT_694125</name>
</gene>
<organism evidence="2 3">
    <name type="scientific">Russula ochroleuca</name>
    <dbReference type="NCBI Taxonomy" id="152965"/>
    <lineage>
        <taxon>Eukaryota</taxon>
        <taxon>Fungi</taxon>
        <taxon>Dikarya</taxon>
        <taxon>Basidiomycota</taxon>
        <taxon>Agaricomycotina</taxon>
        <taxon>Agaricomycetes</taxon>
        <taxon>Russulales</taxon>
        <taxon>Russulaceae</taxon>
        <taxon>Russula</taxon>
    </lineage>
</organism>
<reference evidence="2" key="1">
    <citation type="submission" date="2019-10" db="EMBL/GenBank/DDBJ databases">
        <authorList>
            <consortium name="DOE Joint Genome Institute"/>
            <person name="Kuo A."/>
            <person name="Miyauchi S."/>
            <person name="Kiss E."/>
            <person name="Drula E."/>
            <person name="Kohler A."/>
            <person name="Sanchez-Garcia M."/>
            <person name="Andreopoulos B."/>
            <person name="Barry K.W."/>
            <person name="Bonito G."/>
            <person name="Buee M."/>
            <person name="Carver A."/>
            <person name="Chen C."/>
            <person name="Cichocki N."/>
            <person name="Clum A."/>
            <person name="Culley D."/>
            <person name="Crous P.W."/>
            <person name="Fauchery L."/>
            <person name="Girlanda M."/>
            <person name="Hayes R."/>
            <person name="Keri Z."/>
            <person name="LaButti K."/>
            <person name="Lipzen A."/>
            <person name="Lombard V."/>
            <person name="Magnuson J."/>
            <person name="Maillard F."/>
            <person name="Morin E."/>
            <person name="Murat C."/>
            <person name="Nolan M."/>
            <person name="Ohm R."/>
            <person name="Pangilinan J."/>
            <person name="Pereira M."/>
            <person name="Perotto S."/>
            <person name="Peter M."/>
            <person name="Riley R."/>
            <person name="Sitrit Y."/>
            <person name="Stielow B."/>
            <person name="Szollosi G."/>
            <person name="Zifcakova L."/>
            <person name="Stursova M."/>
            <person name="Spatafora J.W."/>
            <person name="Tedersoo L."/>
            <person name="Vaario L.-M."/>
            <person name="Yamada A."/>
            <person name="Yan M."/>
            <person name="Wang P."/>
            <person name="Xu J."/>
            <person name="Bruns T."/>
            <person name="Baldrian P."/>
            <person name="Vilgalys R."/>
            <person name="Henrissat B."/>
            <person name="Grigoriev I.V."/>
            <person name="Hibbett D."/>
            <person name="Nagy L.G."/>
            <person name="Martin F.M."/>
        </authorList>
    </citation>
    <scope>NUCLEOTIDE SEQUENCE</scope>
    <source>
        <strain evidence="2">Prilba</strain>
    </source>
</reference>
<keyword evidence="3" id="KW-1185">Reference proteome</keyword>
<feature type="transmembrane region" description="Helical" evidence="1">
    <location>
        <begin position="32"/>
        <end position="50"/>
    </location>
</feature>
<evidence type="ECO:0000313" key="3">
    <source>
        <dbReference type="Proteomes" id="UP000759537"/>
    </source>
</evidence>
<name>A0A9P5MT01_9AGAM</name>
<evidence type="ECO:0000256" key="1">
    <source>
        <dbReference type="SAM" id="Phobius"/>
    </source>
</evidence>
<accession>A0A9P5MT01</accession>